<evidence type="ECO:0000256" key="1">
    <source>
        <dbReference type="SAM" id="Phobius"/>
    </source>
</evidence>
<evidence type="ECO:0000313" key="2">
    <source>
        <dbReference type="EMBL" id="SMD04133.1"/>
    </source>
</evidence>
<feature type="transmembrane region" description="Helical" evidence="1">
    <location>
        <begin position="21"/>
        <end position="43"/>
    </location>
</feature>
<keyword evidence="3" id="KW-1185">Reference proteome</keyword>
<keyword evidence="1" id="KW-0472">Membrane</keyword>
<accession>A0A1W2E339</accession>
<organism evidence="2 3">
    <name type="scientific">Fulvimarina manganoxydans</name>
    <dbReference type="NCBI Taxonomy" id="937218"/>
    <lineage>
        <taxon>Bacteria</taxon>
        <taxon>Pseudomonadati</taxon>
        <taxon>Pseudomonadota</taxon>
        <taxon>Alphaproteobacteria</taxon>
        <taxon>Hyphomicrobiales</taxon>
        <taxon>Aurantimonadaceae</taxon>
        <taxon>Fulvimarina</taxon>
    </lineage>
</organism>
<keyword evidence="1" id="KW-1133">Transmembrane helix</keyword>
<proteinExistence type="predicted"/>
<name>A0A1W2E339_9HYPH</name>
<dbReference type="AlphaFoldDB" id="A0A1W2E339"/>
<dbReference type="Proteomes" id="UP000192656">
    <property type="component" value="Unassembled WGS sequence"/>
</dbReference>
<keyword evidence="1" id="KW-0812">Transmembrane</keyword>
<dbReference type="STRING" id="937218.SAMN06297251_12070"/>
<gene>
    <name evidence="2" type="ORF">SAMN06297251_12070</name>
</gene>
<dbReference type="EMBL" id="FWXR01000020">
    <property type="protein sequence ID" value="SMD04133.1"/>
    <property type="molecule type" value="Genomic_DNA"/>
</dbReference>
<evidence type="ECO:0000313" key="3">
    <source>
        <dbReference type="Proteomes" id="UP000192656"/>
    </source>
</evidence>
<sequence>MNDMLKGGPHMQTMKPARATASPSLGIAVAFLIAGLPIAWMMLG</sequence>
<reference evidence="2 3" key="1">
    <citation type="submission" date="2017-04" db="EMBL/GenBank/DDBJ databases">
        <authorList>
            <person name="Afonso C.L."/>
            <person name="Miller P.J."/>
            <person name="Scott M.A."/>
            <person name="Spackman E."/>
            <person name="Goraichik I."/>
            <person name="Dimitrov K.M."/>
            <person name="Suarez D.L."/>
            <person name="Swayne D.E."/>
        </authorList>
    </citation>
    <scope>NUCLEOTIDE SEQUENCE [LARGE SCALE GENOMIC DNA]</scope>
    <source>
        <strain evidence="2 3">CGMCC 1.10972</strain>
    </source>
</reference>
<protein>
    <submittedName>
        <fullName evidence="2">Uncharacterized protein</fullName>
    </submittedName>
</protein>